<dbReference type="AlphaFoldDB" id="C3X6M3"/>
<keyword evidence="2" id="KW-1003">Cell membrane</keyword>
<dbReference type="InterPro" id="IPR000620">
    <property type="entry name" value="EamA_dom"/>
</dbReference>
<sequence length="297" mass="32712">MSRLSRKEWFLLVFLTVCWGLNWPIMKFGVTGFPPVTFRALGMIGALPVLYLFARMKHESLSIPSGQLLPLIRLAVPNVLIWNMMIILGVRMLSSGRAAILGYTMPVWAVLAGYLIYHEKLNRVACMGIICAATGALLLLSGEFSALSGKPLGSILVLIGAASWGYGTVEMKRTVIPMPSIAMTFWLIALSALALTVYSFIFESANWYVPADPLEWAAFAYNGILVFGFANIIWIQMARKLPPVASSLSVMMIPVVGVFSGAWLLGEIPRWQDYVAMILILMSMSTVLLKPSLNKET</sequence>
<feature type="transmembrane region" description="Helical" evidence="6">
    <location>
        <begin position="36"/>
        <end position="54"/>
    </location>
</feature>
<comment type="subcellular location">
    <subcellularLocation>
        <location evidence="1">Cell membrane</location>
        <topology evidence="1">Multi-pass membrane protein</topology>
    </subcellularLocation>
</comment>
<dbReference type="eggNOG" id="COG0697">
    <property type="taxonomic scope" value="Bacteria"/>
</dbReference>
<feature type="domain" description="EamA" evidence="7">
    <location>
        <begin position="152"/>
        <end position="286"/>
    </location>
</feature>
<evidence type="ECO:0000256" key="5">
    <source>
        <dbReference type="ARBA" id="ARBA00023136"/>
    </source>
</evidence>
<evidence type="ECO:0000256" key="1">
    <source>
        <dbReference type="ARBA" id="ARBA00004651"/>
    </source>
</evidence>
<name>C3X6M3_9BURK</name>
<comment type="caution">
    <text evidence="8">The sequence shown here is derived from an EMBL/GenBank/DDBJ whole genome shotgun (WGS) entry which is preliminary data.</text>
</comment>
<keyword evidence="4 6" id="KW-1133">Transmembrane helix</keyword>
<feature type="transmembrane region" description="Helical" evidence="6">
    <location>
        <begin position="152"/>
        <end position="169"/>
    </location>
</feature>
<gene>
    <name evidence="8" type="ORF">OFAG_02012</name>
</gene>
<feature type="transmembrane region" description="Helical" evidence="6">
    <location>
        <begin position="271"/>
        <end position="289"/>
    </location>
</feature>
<evidence type="ECO:0000313" key="9">
    <source>
        <dbReference type="Proteomes" id="UP000003973"/>
    </source>
</evidence>
<dbReference type="EMBL" id="ACDP02000004">
    <property type="protein sequence ID" value="EEO28859.1"/>
    <property type="molecule type" value="Genomic_DNA"/>
</dbReference>
<feature type="transmembrane region" description="Helical" evidence="6">
    <location>
        <begin position="247"/>
        <end position="265"/>
    </location>
</feature>
<feature type="domain" description="EamA" evidence="7">
    <location>
        <begin position="10"/>
        <end position="140"/>
    </location>
</feature>
<feature type="transmembrane region" description="Helical" evidence="6">
    <location>
        <begin position="181"/>
        <end position="201"/>
    </location>
</feature>
<keyword evidence="3 6" id="KW-0812">Transmembrane</keyword>
<dbReference type="SUPFAM" id="SSF103481">
    <property type="entry name" value="Multidrug resistance efflux transporter EmrE"/>
    <property type="match status" value="2"/>
</dbReference>
<dbReference type="PANTHER" id="PTHR32322:SF18">
    <property type="entry name" value="S-ADENOSYLMETHIONINE_S-ADENOSYLHOMOCYSTEINE TRANSPORTER"/>
    <property type="match status" value="1"/>
</dbReference>
<dbReference type="HOGENOM" id="CLU_033863_5_0_4"/>
<evidence type="ECO:0000256" key="3">
    <source>
        <dbReference type="ARBA" id="ARBA00022692"/>
    </source>
</evidence>
<feature type="transmembrane region" description="Helical" evidence="6">
    <location>
        <begin position="75"/>
        <end position="94"/>
    </location>
</feature>
<dbReference type="Proteomes" id="UP000003973">
    <property type="component" value="Unassembled WGS sequence"/>
</dbReference>
<dbReference type="GO" id="GO:0005886">
    <property type="term" value="C:plasma membrane"/>
    <property type="evidence" value="ECO:0007669"/>
    <property type="project" value="UniProtKB-SubCell"/>
</dbReference>
<proteinExistence type="predicted"/>
<dbReference type="RefSeq" id="WP_005878844.1">
    <property type="nucleotide sequence ID" value="NZ_CABMNL010000001.1"/>
</dbReference>
<evidence type="ECO:0000256" key="4">
    <source>
        <dbReference type="ARBA" id="ARBA00022989"/>
    </source>
</evidence>
<evidence type="ECO:0000256" key="6">
    <source>
        <dbReference type="SAM" id="Phobius"/>
    </source>
</evidence>
<keyword evidence="5 6" id="KW-0472">Membrane</keyword>
<protein>
    <recommendedName>
        <fullName evidence="7">EamA domain-containing protein</fullName>
    </recommendedName>
</protein>
<feature type="transmembrane region" description="Helical" evidence="6">
    <location>
        <begin position="100"/>
        <end position="117"/>
    </location>
</feature>
<reference evidence="8" key="1">
    <citation type="submission" date="2011-10" db="EMBL/GenBank/DDBJ databases">
        <title>The Genome Sequence of Oxalobacter formigenes HOxBLS.</title>
        <authorList>
            <consortium name="The Broad Institute Genome Sequencing Platform"/>
            <person name="Earl A."/>
            <person name="Ward D."/>
            <person name="Feldgarden M."/>
            <person name="Gevers D."/>
            <person name="Allison M.J."/>
            <person name="Humphrey S."/>
            <person name="Young S.K."/>
            <person name="Zeng Q."/>
            <person name="Gargeya S."/>
            <person name="Fitzgerald M."/>
            <person name="Haas B."/>
            <person name="Abouelleil A."/>
            <person name="Alvarado L."/>
            <person name="Arachchi H.M."/>
            <person name="Berlin A."/>
            <person name="Brown A."/>
            <person name="Chapman S.B."/>
            <person name="Chen Z."/>
            <person name="Dunbar C."/>
            <person name="Freedman E."/>
            <person name="Gearin G."/>
            <person name="Goldberg J."/>
            <person name="Griggs A."/>
            <person name="Gujja S."/>
            <person name="Heiman D."/>
            <person name="Howarth C."/>
            <person name="Larson L."/>
            <person name="Lui A."/>
            <person name="MacDonald P.J.P."/>
            <person name="Montmayeur A."/>
            <person name="Murphy C."/>
            <person name="Neiman D."/>
            <person name="Pearson M."/>
            <person name="Priest M."/>
            <person name="Roberts A."/>
            <person name="Saif S."/>
            <person name="Shea T."/>
            <person name="Shenoy N."/>
            <person name="Sisk P."/>
            <person name="Stolte C."/>
            <person name="Sykes S."/>
            <person name="Wortman J."/>
            <person name="Nusbaum C."/>
            <person name="Birren B."/>
        </authorList>
    </citation>
    <scope>NUCLEOTIDE SEQUENCE [LARGE SCALE GENOMIC DNA]</scope>
    <source>
        <strain evidence="8">HOxBLS</strain>
    </source>
</reference>
<organism evidence="8 9">
    <name type="scientific">Oxalobacter paraformigenes</name>
    <dbReference type="NCBI Taxonomy" id="556268"/>
    <lineage>
        <taxon>Bacteria</taxon>
        <taxon>Pseudomonadati</taxon>
        <taxon>Pseudomonadota</taxon>
        <taxon>Betaproteobacteria</taxon>
        <taxon>Burkholderiales</taxon>
        <taxon>Oxalobacteraceae</taxon>
        <taxon>Oxalobacter</taxon>
    </lineage>
</organism>
<evidence type="ECO:0000313" key="8">
    <source>
        <dbReference type="EMBL" id="EEO28859.1"/>
    </source>
</evidence>
<dbReference type="PANTHER" id="PTHR32322">
    <property type="entry name" value="INNER MEMBRANE TRANSPORTER"/>
    <property type="match status" value="1"/>
</dbReference>
<dbReference type="Pfam" id="PF00892">
    <property type="entry name" value="EamA"/>
    <property type="match status" value="2"/>
</dbReference>
<accession>C3X6M3</accession>
<feature type="transmembrane region" description="Helical" evidence="6">
    <location>
        <begin position="216"/>
        <end position="235"/>
    </location>
</feature>
<evidence type="ECO:0000259" key="7">
    <source>
        <dbReference type="Pfam" id="PF00892"/>
    </source>
</evidence>
<evidence type="ECO:0000256" key="2">
    <source>
        <dbReference type="ARBA" id="ARBA00022475"/>
    </source>
</evidence>
<keyword evidence="9" id="KW-1185">Reference proteome</keyword>
<dbReference type="InterPro" id="IPR050638">
    <property type="entry name" value="AA-Vitamin_Transporters"/>
</dbReference>
<feature type="transmembrane region" description="Helical" evidence="6">
    <location>
        <begin position="124"/>
        <end position="140"/>
    </location>
</feature>
<dbReference type="InterPro" id="IPR037185">
    <property type="entry name" value="EmrE-like"/>
</dbReference>